<feature type="compositionally biased region" description="Basic residues" evidence="1">
    <location>
        <begin position="279"/>
        <end position="289"/>
    </location>
</feature>
<sequence length="289" mass="32374">MSAHQKVSGQQRRQPDRPDKIQQQLLLTSPDDTYLSPTALPLICPANLSNLKWKRHLVHLAISVWARFNLNIFFLNTSKEELCENITLDNTSSACDSVNTGNHPETLNSTKKHQIGFSLRIAQHSLGLCCNHATAHVESTVLKPGLVVLNLSYLQYLTWSDCLKPILSTVLKPGLMVLNLSYLQYLTWFNHSALWFIHCAKMKTSELASTLKTNTTIVTRHNTCGIKVGLTQSQKVRASTPVSSALQLELDLELSGRINVETGEIDIRKRNTDVPSRGRSQHAKRRADT</sequence>
<organism evidence="2 3">
    <name type="scientific">Elysia crispata</name>
    <name type="common">lettuce slug</name>
    <dbReference type="NCBI Taxonomy" id="231223"/>
    <lineage>
        <taxon>Eukaryota</taxon>
        <taxon>Metazoa</taxon>
        <taxon>Spiralia</taxon>
        <taxon>Lophotrochozoa</taxon>
        <taxon>Mollusca</taxon>
        <taxon>Gastropoda</taxon>
        <taxon>Heterobranchia</taxon>
        <taxon>Euthyneura</taxon>
        <taxon>Panpulmonata</taxon>
        <taxon>Sacoglossa</taxon>
        <taxon>Placobranchoidea</taxon>
        <taxon>Plakobranchidae</taxon>
        <taxon>Elysia</taxon>
    </lineage>
</organism>
<name>A0AAE1CSY1_9GAST</name>
<feature type="compositionally biased region" description="Polar residues" evidence="1">
    <location>
        <begin position="1"/>
        <end position="12"/>
    </location>
</feature>
<accession>A0AAE1CSY1</accession>
<dbReference type="Proteomes" id="UP001283361">
    <property type="component" value="Unassembled WGS sequence"/>
</dbReference>
<protein>
    <submittedName>
        <fullName evidence="2">Uncharacterized protein</fullName>
    </submittedName>
</protein>
<evidence type="ECO:0000313" key="2">
    <source>
        <dbReference type="EMBL" id="KAK3732518.1"/>
    </source>
</evidence>
<reference evidence="2" key="1">
    <citation type="journal article" date="2023" name="G3 (Bethesda)">
        <title>A reference genome for the long-term kleptoplast-retaining sea slug Elysia crispata morphotype clarki.</title>
        <authorList>
            <person name="Eastman K.E."/>
            <person name="Pendleton A.L."/>
            <person name="Shaikh M.A."/>
            <person name="Suttiyut T."/>
            <person name="Ogas R."/>
            <person name="Tomko P."/>
            <person name="Gavelis G."/>
            <person name="Widhalm J.R."/>
            <person name="Wisecaver J.H."/>
        </authorList>
    </citation>
    <scope>NUCLEOTIDE SEQUENCE</scope>
    <source>
        <strain evidence="2">ECLA1</strain>
    </source>
</reference>
<dbReference type="EMBL" id="JAWDGP010006957">
    <property type="protein sequence ID" value="KAK3732518.1"/>
    <property type="molecule type" value="Genomic_DNA"/>
</dbReference>
<feature type="region of interest" description="Disordered" evidence="1">
    <location>
        <begin position="269"/>
        <end position="289"/>
    </location>
</feature>
<keyword evidence="3" id="KW-1185">Reference proteome</keyword>
<feature type="region of interest" description="Disordered" evidence="1">
    <location>
        <begin position="1"/>
        <end position="20"/>
    </location>
</feature>
<evidence type="ECO:0000256" key="1">
    <source>
        <dbReference type="SAM" id="MobiDB-lite"/>
    </source>
</evidence>
<dbReference type="AlphaFoldDB" id="A0AAE1CSY1"/>
<comment type="caution">
    <text evidence="2">The sequence shown here is derived from an EMBL/GenBank/DDBJ whole genome shotgun (WGS) entry which is preliminary data.</text>
</comment>
<proteinExistence type="predicted"/>
<evidence type="ECO:0000313" key="3">
    <source>
        <dbReference type="Proteomes" id="UP001283361"/>
    </source>
</evidence>
<gene>
    <name evidence="2" type="ORF">RRG08_030718</name>
</gene>